<protein>
    <submittedName>
        <fullName evidence="9">Uncharacterized protein</fullName>
    </submittedName>
</protein>
<feature type="transmembrane region" description="Helical" evidence="8">
    <location>
        <begin position="325"/>
        <end position="347"/>
    </location>
</feature>
<keyword evidence="10" id="KW-1185">Reference proteome</keyword>
<comment type="caution">
    <text evidence="9">The sequence shown here is derived from an EMBL/GenBank/DDBJ whole genome shotgun (WGS) entry which is preliminary data.</text>
</comment>
<feature type="transmembrane region" description="Helical" evidence="8">
    <location>
        <begin position="148"/>
        <end position="165"/>
    </location>
</feature>
<dbReference type="GO" id="GO:0009103">
    <property type="term" value="P:lipopolysaccharide biosynthetic process"/>
    <property type="evidence" value="ECO:0007669"/>
    <property type="project" value="UniProtKB-ARBA"/>
</dbReference>
<evidence type="ECO:0000256" key="5">
    <source>
        <dbReference type="ARBA" id="ARBA00022692"/>
    </source>
</evidence>
<evidence type="ECO:0000256" key="1">
    <source>
        <dbReference type="ARBA" id="ARBA00004651"/>
    </source>
</evidence>
<dbReference type="Proteomes" id="UP000033428">
    <property type="component" value="Unassembled WGS sequence"/>
</dbReference>
<evidence type="ECO:0000256" key="2">
    <source>
        <dbReference type="ARBA" id="ARBA00022475"/>
    </source>
</evidence>
<dbReference type="AlphaFoldDB" id="A0A0F0CS11"/>
<sequence>MKSISFFKQHKLIIIFFFIVFFLAGLSIYKDYGISWDEKWQRDLGTLSVDYVFKGDRSLLSYKDKYYGPVFEMLLVAVERVFNLTSDSRILYFSRHLVTFIFFYISVIFFYKLCRDKFKSWQMGLLGAVFLVLSPRIFAHAFYNSKDLPFLSVFIISIYTLFWYLERKSFFRAFCHALVCGILIDIRIMGIMVPLFTVFAFSVDFLAQGRRENFLKNIFSVFVYCLFLVIFIILFWPMLWESPVHHFIMAFKEMSKFPWQNHVLYMGKYIPATNLPWHYLSVWIIITTPIVYFILFFVGLFADVKECILAVKEKRKDLYIKIRDGIIFLSWFFAPIIAVIVLKSVVYDEWRQVFYIYPAFIIIALSGVRFINDLINSKLKKVTSRILWQRIFIGAILVNIFSLLGFMINAHPYENLYFNRFAGKNLQEIKHKYELDYWGTSYRKGLEYILEHDKRAIIKVLGANTPVLLNAFILPEEDKKRIKFVETIDDAEYFISNYRWHHEDYPIKNKEVYSVERGGAKVMTVFKR</sequence>
<feature type="transmembrane region" description="Helical" evidence="8">
    <location>
        <begin position="123"/>
        <end position="142"/>
    </location>
</feature>
<evidence type="ECO:0000256" key="8">
    <source>
        <dbReference type="SAM" id="Phobius"/>
    </source>
</evidence>
<feature type="transmembrane region" description="Helical" evidence="8">
    <location>
        <begin position="90"/>
        <end position="111"/>
    </location>
</feature>
<feature type="transmembrane region" description="Helical" evidence="8">
    <location>
        <begin position="283"/>
        <end position="304"/>
    </location>
</feature>
<keyword evidence="7 8" id="KW-0472">Membrane</keyword>
<accession>A0A0F0CS11</accession>
<feature type="transmembrane region" description="Helical" evidence="8">
    <location>
        <begin position="391"/>
        <end position="410"/>
    </location>
</feature>
<dbReference type="EMBL" id="JYNY01000372">
    <property type="protein sequence ID" value="KJJ84296.1"/>
    <property type="molecule type" value="Genomic_DNA"/>
</dbReference>
<evidence type="ECO:0000256" key="7">
    <source>
        <dbReference type="ARBA" id="ARBA00023136"/>
    </source>
</evidence>
<evidence type="ECO:0000313" key="9">
    <source>
        <dbReference type="EMBL" id="KJJ84296.1"/>
    </source>
</evidence>
<dbReference type="GO" id="GO:0016763">
    <property type="term" value="F:pentosyltransferase activity"/>
    <property type="evidence" value="ECO:0007669"/>
    <property type="project" value="TreeGrafter"/>
</dbReference>
<feature type="transmembrane region" description="Helical" evidence="8">
    <location>
        <begin position="12"/>
        <end position="29"/>
    </location>
</feature>
<keyword evidence="4" id="KW-0808">Transferase</keyword>
<keyword evidence="6 8" id="KW-1133">Transmembrane helix</keyword>
<dbReference type="InterPro" id="IPR050297">
    <property type="entry name" value="LipidA_mod_glycosyltrf_83"/>
</dbReference>
<evidence type="ECO:0000256" key="3">
    <source>
        <dbReference type="ARBA" id="ARBA00022676"/>
    </source>
</evidence>
<name>A0A0F0CS11_9BACT</name>
<keyword evidence="5 8" id="KW-0812">Transmembrane</keyword>
<evidence type="ECO:0000256" key="6">
    <source>
        <dbReference type="ARBA" id="ARBA00022989"/>
    </source>
</evidence>
<keyword evidence="2" id="KW-1003">Cell membrane</keyword>
<dbReference type="PANTHER" id="PTHR33908:SF11">
    <property type="entry name" value="MEMBRANE PROTEIN"/>
    <property type="match status" value="1"/>
</dbReference>
<reference evidence="9 10" key="1">
    <citation type="submission" date="2015-02" db="EMBL/GenBank/DDBJ databases">
        <title>Single-cell genomics of uncultivated deep-branching MTB reveals a conserved set of magnetosome genes.</title>
        <authorList>
            <person name="Kolinko S."/>
            <person name="Richter M."/>
            <person name="Glockner F.O."/>
            <person name="Brachmann A."/>
            <person name="Schuler D."/>
        </authorList>
    </citation>
    <scope>NUCLEOTIDE SEQUENCE [LARGE SCALE GENOMIC DNA]</scope>
    <source>
        <strain evidence="9">SKK-01</strain>
    </source>
</reference>
<keyword evidence="3" id="KW-0328">Glycosyltransferase</keyword>
<evidence type="ECO:0000256" key="4">
    <source>
        <dbReference type="ARBA" id="ARBA00022679"/>
    </source>
</evidence>
<proteinExistence type="predicted"/>
<dbReference type="PANTHER" id="PTHR33908">
    <property type="entry name" value="MANNOSYLTRANSFERASE YKCB-RELATED"/>
    <property type="match status" value="1"/>
</dbReference>
<feature type="transmembrane region" description="Helical" evidence="8">
    <location>
        <begin position="221"/>
        <end position="239"/>
    </location>
</feature>
<evidence type="ECO:0000313" key="10">
    <source>
        <dbReference type="Proteomes" id="UP000033428"/>
    </source>
</evidence>
<dbReference type="GO" id="GO:0005886">
    <property type="term" value="C:plasma membrane"/>
    <property type="evidence" value="ECO:0007669"/>
    <property type="project" value="UniProtKB-SubCell"/>
</dbReference>
<organism evidence="9 10">
    <name type="scientific">Candidatus Omnitrophus magneticus</name>
    <dbReference type="NCBI Taxonomy" id="1609969"/>
    <lineage>
        <taxon>Bacteria</taxon>
        <taxon>Pseudomonadati</taxon>
        <taxon>Candidatus Omnitrophota</taxon>
        <taxon>Candidatus Omnitrophus</taxon>
    </lineage>
</organism>
<feature type="transmembrane region" description="Helical" evidence="8">
    <location>
        <begin position="353"/>
        <end position="371"/>
    </location>
</feature>
<comment type="subcellular location">
    <subcellularLocation>
        <location evidence="1">Cell membrane</location>
        <topology evidence="1">Multi-pass membrane protein</topology>
    </subcellularLocation>
</comment>
<gene>
    <name evidence="9" type="ORF">OMAG_001759</name>
</gene>